<dbReference type="InterPro" id="IPR001232">
    <property type="entry name" value="SKP1-like"/>
</dbReference>
<organism evidence="6 7">
    <name type="scientific">Larinioides sclopetarius</name>
    <dbReference type="NCBI Taxonomy" id="280406"/>
    <lineage>
        <taxon>Eukaryota</taxon>
        <taxon>Metazoa</taxon>
        <taxon>Ecdysozoa</taxon>
        <taxon>Arthropoda</taxon>
        <taxon>Chelicerata</taxon>
        <taxon>Arachnida</taxon>
        <taxon>Araneae</taxon>
        <taxon>Araneomorphae</taxon>
        <taxon>Entelegynae</taxon>
        <taxon>Araneoidea</taxon>
        <taxon>Araneidae</taxon>
        <taxon>Larinioides</taxon>
    </lineage>
</organism>
<dbReference type="SUPFAM" id="SSF54695">
    <property type="entry name" value="POZ domain"/>
    <property type="match status" value="1"/>
</dbReference>
<accession>A0AAV1ZTG8</accession>
<dbReference type="AlphaFoldDB" id="A0AAV1ZTG8"/>
<dbReference type="FunFam" id="3.30.710.10:FF:000026">
    <property type="entry name" value="E3 ubiquitin ligase complex SCF subunit"/>
    <property type="match status" value="1"/>
</dbReference>
<dbReference type="InterPro" id="IPR016073">
    <property type="entry name" value="Skp1_comp_POZ"/>
</dbReference>
<dbReference type="InterPro" id="IPR036296">
    <property type="entry name" value="SKP1-like_dim_sf"/>
</dbReference>
<dbReference type="Pfam" id="PF03931">
    <property type="entry name" value="Skp1_POZ"/>
    <property type="match status" value="1"/>
</dbReference>
<gene>
    <name evidence="6" type="ORF">LARSCL_LOCUS7904</name>
</gene>
<reference evidence="6 7" key="1">
    <citation type="submission" date="2024-04" db="EMBL/GenBank/DDBJ databases">
        <authorList>
            <person name="Rising A."/>
            <person name="Reimegard J."/>
            <person name="Sonavane S."/>
            <person name="Akerstrom W."/>
            <person name="Nylinder S."/>
            <person name="Hedman E."/>
            <person name="Kallberg Y."/>
        </authorList>
    </citation>
    <scope>NUCLEOTIDE SEQUENCE [LARGE SCALE GENOMIC DNA]</scope>
</reference>
<dbReference type="CDD" id="cd18322">
    <property type="entry name" value="BTB_POZ_SKP1"/>
    <property type="match status" value="1"/>
</dbReference>
<feature type="domain" description="SKP1 component dimerisation" evidence="4">
    <location>
        <begin position="83"/>
        <end position="130"/>
    </location>
</feature>
<dbReference type="InterPro" id="IPR016072">
    <property type="entry name" value="Skp1_comp_dimer"/>
</dbReference>
<evidence type="ECO:0000259" key="4">
    <source>
        <dbReference type="Pfam" id="PF01466"/>
    </source>
</evidence>
<comment type="caution">
    <text evidence="6">The sequence shown here is derived from an EMBL/GenBank/DDBJ whole genome shotgun (WGS) entry which is preliminary data.</text>
</comment>
<feature type="domain" description="SKP1 component POZ" evidence="5">
    <location>
        <begin position="1"/>
        <end position="37"/>
    </location>
</feature>
<dbReference type="GO" id="GO:0006511">
    <property type="term" value="P:ubiquitin-dependent protein catabolic process"/>
    <property type="evidence" value="ECO:0007669"/>
    <property type="project" value="InterPro"/>
</dbReference>
<dbReference type="Proteomes" id="UP001497382">
    <property type="component" value="Unassembled WGS sequence"/>
</dbReference>
<keyword evidence="7" id="KW-1185">Reference proteome</keyword>
<evidence type="ECO:0008006" key="8">
    <source>
        <dbReference type="Google" id="ProtNLM"/>
    </source>
</evidence>
<protein>
    <recommendedName>
        <fullName evidence="8">S-phase kinase-associated protein 1</fullName>
    </recommendedName>
</protein>
<dbReference type="EMBL" id="CAXIEN010000083">
    <property type="protein sequence ID" value="CAL1275136.1"/>
    <property type="molecule type" value="Genomic_DNA"/>
</dbReference>
<sequence length="133" mass="15300">MLEDLGMGDIVQEVVTLPNVKSAILKKIIQWATYHRDDPIPHEDDDSEENHMVKISSWDANFLKVDQSTLYELIVAANYLDIKGLLDITCKTVANMMKGKTTKEIREMLNIKNDLAHAEEQQLRKENEWCGKE</sequence>
<evidence type="ECO:0000313" key="7">
    <source>
        <dbReference type="Proteomes" id="UP001497382"/>
    </source>
</evidence>
<comment type="pathway">
    <text evidence="3">Protein modification; protein ubiquitination.</text>
</comment>
<evidence type="ECO:0000256" key="1">
    <source>
        <dbReference type="ARBA" id="ARBA00009993"/>
    </source>
</evidence>
<dbReference type="SMART" id="SM00512">
    <property type="entry name" value="Skp1"/>
    <property type="match status" value="1"/>
</dbReference>
<evidence type="ECO:0000256" key="3">
    <source>
        <dbReference type="PIRNR" id="PIRNR028729"/>
    </source>
</evidence>
<dbReference type="SUPFAM" id="SSF81382">
    <property type="entry name" value="Skp1 dimerisation domain-like"/>
    <property type="match status" value="1"/>
</dbReference>
<proteinExistence type="inferred from homology"/>
<dbReference type="Gene3D" id="3.30.710.10">
    <property type="entry name" value="Potassium Channel Kv1.1, Chain A"/>
    <property type="match status" value="1"/>
</dbReference>
<dbReference type="Pfam" id="PF01466">
    <property type="entry name" value="Skp1"/>
    <property type="match status" value="1"/>
</dbReference>
<dbReference type="InterPro" id="IPR011333">
    <property type="entry name" value="SKP1/BTB/POZ_sf"/>
</dbReference>
<dbReference type="PIRSF" id="PIRSF028729">
    <property type="entry name" value="E3_ubiquit_lig_SCF_Skp"/>
    <property type="match status" value="1"/>
</dbReference>
<dbReference type="InterPro" id="IPR016897">
    <property type="entry name" value="SKP1"/>
</dbReference>
<evidence type="ECO:0000313" key="6">
    <source>
        <dbReference type="EMBL" id="CAL1275136.1"/>
    </source>
</evidence>
<comment type="similarity">
    <text evidence="1 3">Belongs to the SKP1 family.</text>
</comment>
<keyword evidence="2 3" id="KW-0833">Ubl conjugation pathway</keyword>
<evidence type="ECO:0000259" key="5">
    <source>
        <dbReference type="Pfam" id="PF03931"/>
    </source>
</evidence>
<evidence type="ECO:0000256" key="2">
    <source>
        <dbReference type="ARBA" id="ARBA00022786"/>
    </source>
</evidence>
<dbReference type="PANTHER" id="PTHR11165">
    <property type="entry name" value="SKP1"/>
    <property type="match status" value="1"/>
</dbReference>
<name>A0AAV1ZTG8_9ARAC</name>